<feature type="domain" description="DUF7210" evidence="2">
    <location>
        <begin position="4"/>
        <end position="40"/>
    </location>
</feature>
<evidence type="ECO:0000313" key="4">
    <source>
        <dbReference type="Proteomes" id="UP000037267"/>
    </source>
</evidence>
<dbReference type="Pfam" id="PF23843">
    <property type="entry name" value="DUF7210"/>
    <property type="match status" value="1"/>
</dbReference>
<dbReference type="STRING" id="1503.CLPU_6c00360"/>
<dbReference type="Proteomes" id="UP000037267">
    <property type="component" value="Unassembled WGS sequence"/>
</dbReference>
<evidence type="ECO:0000256" key="1">
    <source>
        <dbReference type="SAM" id="MobiDB-lite"/>
    </source>
</evidence>
<sequence>MDIVIIKGTIKHSGEFYGEGEVITGMKKEEAERLAKEGLISILEEEKESPKRKAKKADSEEDEE</sequence>
<name>A0A0L0WB48_GOTPU</name>
<dbReference type="RefSeq" id="WP_050355072.1">
    <property type="nucleotide sequence ID" value="NZ_LGSS01000006.1"/>
</dbReference>
<proteinExistence type="predicted"/>
<dbReference type="InterPro" id="IPR055634">
    <property type="entry name" value="DUF7210"/>
</dbReference>
<evidence type="ECO:0000259" key="2">
    <source>
        <dbReference type="Pfam" id="PF23843"/>
    </source>
</evidence>
<evidence type="ECO:0000313" key="3">
    <source>
        <dbReference type="EMBL" id="KNF08550.1"/>
    </source>
</evidence>
<reference evidence="4" key="1">
    <citation type="submission" date="2015-07" db="EMBL/GenBank/DDBJ databases">
        <title>Draft genome sequence of the purine-degrading Gottschalkia purinilyticum DSM 1384 (formerly Clostridium purinilyticum).</title>
        <authorList>
            <person name="Poehlein A."/>
            <person name="Schiel-Bengelsdorf B."/>
            <person name="Bengelsdorf F.R."/>
            <person name="Daniel R."/>
            <person name="Duerre P."/>
        </authorList>
    </citation>
    <scope>NUCLEOTIDE SEQUENCE [LARGE SCALE GENOMIC DNA]</scope>
    <source>
        <strain evidence="4">DSM 1384</strain>
    </source>
</reference>
<feature type="region of interest" description="Disordered" evidence="1">
    <location>
        <begin position="45"/>
        <end position="64"/>
    </location>
</feature>
<dbReference type="AlphaFoldDB" id="A0A0L0WB48"/>
<keyword evidence="4" id="KW-1185">Reference proteome</keyword>
<comment type="caution">
    <text evidence="3">The sequence shown here is derived from an EMBL/GenBank/DDBJ whole genome shotgun (WGS) entry which is preliminary data.</text>
</comment>
<accession>A0A0L0WB48</accession>
<dbReference type="EMBL" id="LGSS01000006">
    <property type="protein sequence ID" value="KNF08550.1"/>
    <property type="molecule type" value="Genomic_DNA"/>
</dbReference>
<protein>
    <recommendedName>
        <fullName evidence="2">DUF7210 domain-containing protein</fullName>
    </recommendedName>
</protein>
<gene>
    <name evidence="3" type="ORF">CLPU_6c00360</name>
</gene>
<organism evidence="3 4">
    <name type="scientific">Gottschalkia purinilytica</name>
    <name type="common">Clostridium purinilyticum</name>
    <dbReference type="NCBI Taxonomy" id="1503"/>
    <lineage>
        <taxon>Bacteria</taxon>
        <taxon>Bacillati</taxon>
        <taxon>Bacillota</taxon>
        <taxon>Tissierellia</taxon>
        <taxon>Tissierellales</taxon>
        <taxon>Gottschalkiaceae</taxon>
        <taxon>Gottschalkia</taxon>
    </lineage>
</organism>